<dbReference type="Gene3D" id="3.40.50.300">
    <property type="entry name" value="P-loop containing nucleotide triphosphate hydrolases"/>
    <property type="match status" value="1"/>
</dbReference>
<keyword evidence="4" id="KW-0067">ATP-binding</keyword>
<dbReference type="Proteomes" id="UP000294028">
    <property type="component" value="Unassembled WGS sequence"/>
</dbReference>
<dbReference type="AlphaFoldDB" id="A0A482SXC1"/>
<sequence>MLVEINTGLNEIHERSLNRPLDDDIVNILRFRHSPHLLQVVRVLVDVPKLVNDNVETAIELKDADDDPDTVLGRVGVAHAADQPVGGYSKGMSQRLALGMALVGSPDLLVFDEPSTGLDPTGVRTLREIVREEADRGAAVFFSSHDLDPVN</sequence>
<proteinExistence type="inferred from homology"/>
<dbReference type="Pfam" id="PF13304">
    <property type="entry name" value="AAA_21"/>
    <property type="match status" value="1"/>
</dbReference>
<dbReference type="PANTHER" id="PTHR43335">
    <property type="entry name" value="ABC TRANSPORTER, ATP-BINDING PROTEIN"/>
    <property type="match status" value="1"/>
</dbReference>
<evidence type="ECO:0000256" key="2">
    <source>
        <dbReference type="ARBA" id="ARBA00022448"/>
    </source>
</evidence>
<dbReference type="GO" id="GO:0016887">
    <property type="term" value="F:ATP hydrolysis activity"/>
    <property type="evidence" value="ECO:0007669"/>
    <property type="project" value="InterPro"/>
</dbReference>
<comment type="similarity">
    <text evidence="1">Belongs to the ABC transporter superfamily.</text>
</comment>
<gene>
    <name evidence="4" type="ORF">ELS19_19685</name>
</gene>
<comment type="caution">
    <text evidence="4">The sequence shown here is derived from an EMBL/GenBank/DDBJ whole genome shotgun (WGS) entry which is preliminary data.</text>
</comment>
<name>A0A482SXC1_9EURY</name>
<keyword evidence="4" id="KW-0547">Nucleotide-binding</keyword>
<dbReference type="PANTHER" id="PTHR43335:SF4">
    <property type="entry name" value="ABC TRANSPORTER, ATP-BINDING PROTEIN"/>
    <property type="match status" value="1"/>
</dbReference>
<dbReference type="EMBL" id="RZHH01000004">
    <property type="protein sequence ID" value="RYJ08058.1"/>
    <property type="molecule type" value="Genomic_DNA"/>
</dbReference>
<dbReference type="InterPro" id="IPR003959">
    <property type="entry name" value="ATPase_AAA_core"/>
</dbReference>
<protein>
    <submittedName>
        <fullName evidence="4">ATP-binding cassette domain-containing protein</fullName>
    </submittedName>
</protein>
<evidence type="ECO:0000256" key="1">
    <source>
        <dbReference type="ARBA" id="ARBA00005417"/>
    </source>
</evidence>
<organism evidence="4 5">
    <name type="scientific">Halogeometricum borinquense</name>
    <dbReference type="NCBI Taxonomy" id="60847"/>
    <lineage>
        <taxon>Archaea</taxon>
        <taxon>Methanobacteriati</taxon>
        <taxon>Methanobacteriota</taxon>
        <taxon>Stenosarchaea group</taxon>
        <taxon>Halobacteria</taxon>
        <taxon>Halobacteriales</taxon>
        <taxon>Haloferacaceae</taxon>
        <taxon>Halogeometricum</taxon>
    </lineage>
</organism>
<accession>A0A482SXC1</accession>
<dbReference type="GO" id="GO:0005524">
    <property type="term" value="F:ATP binding"/>
    <property type="evidence" value="ECO:0007669"/>
    <property type="project" value="UniProtKB-KW"/>
</dbReference>
<dbReference type="SUPFAM" id="SSF52540">
    <property type="entry name" value="P-loop containing nucleoside triphosphate hydrolases"/>
    <property type="match status" value="1"/>
</dbReference>
<evidence type="ECO:0000259" key="3">
    <source>
        <dbReference type="Pfam" id="PF13304"/>
    </source>
</evidence>
<keyword evidence="2" id="KW-0813">Transport</keyword>
<reference evidence="4 5" key="1">
    <citation type="submission" date="2018-12" db="EMBL/GenBank/DDBJ databases">
        <title>Genome analysis provides insights into bioremediation potentialities of Halogeometricum borinquense strain N11.</title>
        <authorList>
            <person name="Najjari A."/>
            <person name="Youssef N."/>
            <person name="Fhoula I."/>
            <person name="Ben Dhia O."/>
            <person name="Mahjoubi M."/>
            <person name="Ouzari H.I."/>
            <person name="Cherif A."/>
        </authorList>
    </citation>
    <scope>NUCLEOTIDE SEQUENCE [LARGE SCALE GENOMIC DNA]</scope>
    <source>
        <strain evidence="4 5">N11</strain>
    </source>
</reference>
<evidence type="ECO:0000313" key="4">
    <source>
        <dbReference type="EMBL" id="RYJ08058.1"/>
    </source>
</evidence>
<evidence type="ECO:0000313" key="5">
    <source>
        <dbReference type="Proteomes" id="UP000294028"/>
    </source>
</evidence>
<dbReference type="InterPro" id="IPR027417">
    <property type="entry name" value="P-loop_NTPase"/>
</dbReference>
<feature type="domain" description="ATPase AAA-type core" evidence="3">
    <location>
        <begin position="17"/>
        <end position="146"/>
    </location>
</feature>